<dbReference type="AlphaFoldDB" id="A0A2N3QM91"/>
<accession>A0A2N3QM91</accession>
<feature type="compositionally biased region" description="Basic and acidic residues" evidence="5">
    <location>
        <begin position="43"/>
        <end position="53"/>
    </location>
</feature>
<evidence type="ECO:0000256" key="5">
    <source>
        <dbReference type="SAM" id="MobiDB-lite"/>
    </source>
</evidence>
<dbReference type="PANTHER" id="PTHR33602">
    <property type="entry name" value="REGULATORY PROTEIN RECX FAMILY PROTEIN"/>
    <property type="match status" value="1"/>
</dbReference>
<protein>
    <recommendedName>
        <fullName evidence="3">Regulatory protein RecX</fullName>
    </recommendedName>
</protein>
<evidence type="ECO:0000256" key="3">
    <source>
        <dbReference type="ARBA" id="ARBA00018111"/>
    </source>
</evidence>
<dbReference type="GO" id="GO:0005737">
    <property type="term" value="C:cytoplasm"/>
    <property type="evidence" value="ECO:0007669"/>
    <property type="project" value="UniProtKB-SubCell"/>
</dbReference>
<dbReference type="EMBL" id="PCGY01000011">
    <property type="protein sequence ID" value="PKU92808.1"/>
    <property type="molecule type" value="Genomic_DNA"/>
</dbReference>
<evidence type="ECO:0000259" key="6">
    <source>
        <dbReference type="Pfam" id="PF21982"/>
    </source>
</evidence>
<dbReference type="InterPro" id="IPR036388">
    <property type="entry name" value="WH-like_DNA-bd_sf"/>
</dbReference>
<comment type="similarity">
    <text evidence="2">Belongs to the RecX family.</text>
</comment>
<dbReference type="Pfam" id="PF21982">
    <property type="entry name" value="RecX_HTH1"/>
    <property type="match status" value="1"/>
</dbReference>
<gene>
    <name evidence="7" type="ORF">CQR47_0657</name>
</gene>
<evidence type="ECO:0000313" key="7">
    <source>
        <dbReference type="EMBL" id="PKU92808.1"/>
    </source>
</evidence>
<feature type="region of interest" description="Disordered" evidence="5">
    <location>
        <begin position="27"/>
        <end position="90"/>
    </location>
</feature>
<dbReference type="GeneID" id="78109576"/>
<dbReference type="GO" id="GO:0006282">
    <property type="term" value="P:regulation of DNA repair"/>
    <property type="evidence" value="ECO:0007669"/>
    <property type="project" value="InterPro"/>
</dbReference>
<comment type="caution">
    <text evidence="7">The sequence shown here is derived from an EMBL/GenBank/DDBJ whole genome shotgun (WGS) entry which is preliminary data.</text>
</comment>
<dbReference type="Proteomes" id="UP000233727">
    <property type="component" value="Unassembled WGS sequence"/>
</dbReference>
<evidence type="ECO:0000256" key="4">
    <source>
        <dbReference type="ARBA" id="ARBA00022490"/>
    </source>
</evidence>
<feature type="compositionally biased region" description="Basic residues" evidence="5">
    <location>
        <begin position="54"/>
        <end position="67"/>
    </location>
</feature>
<dbReference type="InterPro" id="IPR003783">
    <property type="entry name" value="Regulatory_RecX"/>
</dbReference>
<reference evidence="7 8" key="1">
    <citation type="submission" date="2017-10" db="EMBL/GenBank/DDBJ databases">
        <title>Bifidobacterium genomics.</title>
        <authorList>
            <person name="Lugli G.A."/>
            <person name="Milani C."/>
            <person name="Mancabelli L."/>
        </authorList>
    </citation>
    <scope>NUCLEOTIDE SEQUENCE [LARGE SCALE GENOMIC DNA]</scope>
    <source>
        <strain evidence="7 8">1542B</strain>
    </source>
</reference>
<organism evidence="7 8">
    <name type="scientific">Bifidobacterium thermophilum</name>
    <dbReference type="NCBI Taxonomy" id="33905"/>
    <lineage>
        <taxon>Bacteria</taxon>
        <taxon>Bacillati</taxon>
        <taxon>Actinomycetota</taxon>
        <taxon>Actinomycetes</taxon>
        <taxon>Bifidobacteriales</taxon>
        <taxon>Bifidobacteriaceae</taxon>
        <taxon>Bifidobacterium</taxon>
    </lineage>
</organism>
<evidence type="ECO:0000256" key="1">
    <source>
        <dbReference type="ARBA" id="ARBA00004496"/>
    </source>
</evidence>
<dbReference type="InterPro" id="IPR053926">
    <property type="entry name" value="RecX_HTH_1st"/>
</dbReference>
<keyword evidence="4" id="KW-0963">Cytoplasm</keyword>
<dbReference type="Gene3D" id="1.10.10.10">
    <property type="entry name" value="Winged helix-like DNA-binding domain superfamily/Winged helix DNA-binding domain"/>
    <property type="match status" value="1"/>
</dbReference>
<feature type="domain" description="RecX first three-helical" evidence="6">
    <location>
        <begin position="95"/>
        <end position="134"/>
    </location>
</feature>
<evidence type="ECO:0000256" key="2">
    <source>
        <dbReference type="ARBA" id="ARBA00009695"/>
    </source>
</evidence>
<dbReference type="RefSeq" id="WP_101452029.1">
    <property type="nucleotide sequence ID" value="NZ_PCGX01000008.1"/>
</dbReference>
<name>A0A2N3QM91_9BIFI</name>
<dbReference type="PANTHER" id="PTHR33602:SF1">
    <property type="entry name" value="REGULATORY PROTEIN RECX FAMILY PROTEIN"/>
    <property type="match status" value="1"/>
</dbReference>
<sequence length="243" mass="26390">MIDAEAFIAQHGTPIVAHDAVSDVAMGAPRPDALEDANDDGQPEDHNQHDARSHARSWARGKAKRSGRSWARGAGAKGVAASKEGPSDPCDEDACREAALRLLDCADRSSAALLERLVLKGYDETVADAVVARLREVGLVNDEEYARSVVRYCAGRMLGERGTLLELSRKRVDRELSQQVVGEAREAGVFVDAAWELGRSVAARTAGLDLQVRRRRFWAAGGRKGHSPDILRDISHSLFDKDA</sequence>
<proteinExistence type="inferred from homology"/>
<comment type="subcellular location">
    <subcellularLocation>
        <location evidence="1">Cytoplasm</location>
    </subcellularLocation>
</comment>
<evidence type="ECO:0000313" key="8">
    <source>
        <dbReference type="Proteomes" id="UP000233727"/>
    </source>
</evidence>